<dbReference type="InterPro" id="IPR011993">
    <property type="entry name" value="PH-like_dom_sf"/>
</dbReference>
<dbReference type="GO" id="GO:0005737">
    <property type="term" value="C:cytoplasm"/>
    <property type="evidence" value="ECO:0007669"/>
    <property type="project" value="TreeGrafter"/>
</dbReference>
<dbReference type="GO" id="GO:0046856">
    <property type="term" value="P:phosphatidylinositol dephosphorylation"/>
    <property type="evidence" value="ECO:0007669"/>
    <property type="project" value="TreeGrafter"/>
</dbReference>
<dbReference type="EMBL" id="KB572777">
    <property type="protein sequence ID" value="EMP27206.1"/>
    <property type="molecule type" value="Genomic_DNA"/>
</dbReference>
<evidence type="ECO:0000259" key="4">
    <source>
        <dbReference type="PROSITE" id="PS51339"/>
    </source>
</evidence>
<dbReference type="GO" id="GO:0010507">
    <property type="term" value="P:negative regulation of autophagy"/>
    <property type="evidence" value="ECO:0007669"/>
    <property type="project" value="TreeGrafter"/>
</dbReference>
<comment type="similarity">
    <text evidence="1">Belongs to the protein-tyrosine phosphatase family. Non-receptor class myotubularin subfamily.</text>
</comment>
<proteinExistence type="inferred from homology"/>
<gene>
    <name evidence="5" type="ORF">UY3_15696</name>
</gene>
<evidence type="ECO:0000313" key="5">
    <source>
        <dbReference type="EMBL" id="EMP27206.1"/>
    </source>
</evidence>
<reference evidence="6" key="1">
    <citation type="journal article" date="2013" name="Nat. Genet.">
        <title>The draft genomes of soft-shell turtle and green sea turtle yield insights into the development and evolution of the turtle-specific body plan.</title>
        <authorList>
            <person name="Wang Z."/>
            <person name="Pascual-Anaya J."/>
            <person name="Zadissa A."/>
            <person name="Li W."/>
            <person name="Niimura Y."/>
            <person name="Huang Z."/>
            <person name="Li C."/>
            <person name="White S."/>
            <person name="Xiong Z."/>
            <person name="Fang D."/>
            <person name="Wang B."/>
            <person name="Ming Y."/>
            <person name="Chen Y."/>
            <person name="Zheng Y."/>
            <person name="Kuraku S."/>
            <person name="Pignatelli M."/>
            <person name="Herrero J."/>
            <person name="Beal K."/>
            <person name="Nozawa M."/>
            <person name="Li Q."/>
            <person name="Wang J."/>
            <person name="Zhang H."/>
            <person name="Yu L."/>
            <person name="Shigenobu S."/>
            <person name="Wang J."/>
            <person name="Liu J."/>
            <person name="Flicek P."/>
            <person name="Searle S."/>
            <person name="Wang J."/>
            <person name="Kuratani S."/>
            <person name="Yin Y."/>
            <person name="Aken B."/>
            <person name="Zhang G."/>
            <person name="Irie N."/>
        </authorList>
    </citation>
    <scope>NUCLEOTIDE SEQUENCE [LARGE SCALE GENOMIC DNA]</scope>
</reference>
<dbReference type="InterPro" id="IPR029021">
    <property type="entry name" value="Prot-tyrosine_phosphatase-like"/>
</dbReference>
<keyword evidence="6" id="KW-1185">Reference proteome</keyword>
<name>M7APL5_CHEMY</name>
<evidence type="ECO:0000256" key="1">
    <source>
        <dbReference type="ARBA" id="ARBA00007471"/>
    </source>
</evidence>
<feature type="region of interest" description="Disordered" evidence="3">
    <location>
        <begin position="1"/>
        <end position="29"/>
    </location>
</feature>
<dbReference type="PROSITE" id="PS51339">
    <property type="entry name" value="PPASE_MYOTUBULARIN"/>
    <property type="match status" value="1"/>
</dbReference>
<dbReference type="SUPFAM" id="SSF52799">
    <property type="entry name" value="(Phosphotyrosine protein) phosphatases II"/>
    <property type="match status" value="1"/>
</dbReference>
<dbReference type="SUPFAM" id="SSF50729">
    <property type="entry name" value="PH domain-like"/>
    <property type="match status" value="1"/>
</dbReference>
<dbReference type="Pfam" id="PF06602">
    <property type="entry name" value="Myotub-related"/>
    <property type="match status" value="1"/>
</dbReference>
<dbReference type="STRING" id="8469.M7APL5"/>
<feature type="domain" description="Myotubularin phosphatase" evidence="4">
    <location>
        <begin position="184"/>
        <end position="487"/>
    </location>
</feature>
<feature type="coiled-coil region" evidence="2">
    <location>
        <begin position="497"/>
        <end position="531"/>
    </location>
</feature>
<dbReference type="AlphaFoldDB" id="M7APL5"/>
<dbReference type="InterPro" id="IPR030564">
    <property type="entry name" value="Myotubularin"/>
</dbReference>
<dbReference type="Gene3D" id="2.30.29.30">
    <property type="entry name" value="Pleckstrin-homology domain (PH domain)/Phosphotyrosine-binding domain (PTB)"/>
    <property type="match status" value="1"/>
</dbReference>
<dbReference type="GO" id="GO:0019903">
    <property type="term" value="F:protein phosphatase binding"/>
    <property type="evidence" value="ECO:0007669"/>
    <property type="project" value="TreeGrafter"/>
</dbReference>
<dbReference type="CDD" id="cd14536">
    <property type="entry name" value="PTP-MTMR9"/>
    <property type="match status" value="1"/>
</dbReference>
<evidence type="ECO:0000313" key="6">
    <source>
        <dbReference type="Proteomes" id="UP000031443"/>
    </source>
</evidence>
<dbReference type="PANTHER" id="PTHR10807:SF56">
    <property type="entry name" value="MYOTUBULARIN-RELATED PROTEIN 9"/>
    <property type="match status" value="1"/>
</dbReference>
<keyword evidence="2" id="KW-0175">Coiled coil</keyword>
<accession>M7APL5</accession>
<dbReference type="InterPro" id="IPR010569">
    <property type="entry name" value="Myotubularin-like_Pase_dom"/>
</dbReference>
<dbReference type="eggNOG" id="KOG1089">
    <property type="taxonomic scope" value="Eukaryota"/>
</dbReference>
<organism evidence="5 6">
    <name type="scientific">Chelonia mydas</name>
    <name type="common">Green sea-turtle</name>
    <name type="synonym">Chelonia agassizi</name>
    <dbReference type="NCBI Taxonomy" id="8469"/>
    <lineage>
        <taxon>Eukaryota</taxon>
        <taxon>Metazoa</taxon>
        <taxon>Chordata</taxon>
        <taxon>Craniata</taxon>
        <taxon>Vertebrata</taxon>
        <taxon>Euteleostomi</taxon>
        <taxon>Archelosauria</taxon>
        <taxon>Testudinata</taxon>
        <taxon>Testudines</taxon>
        <taxon>Cryptodira</taxon>
        <taxon>Durocryptodira</taxon>
        <taxon>Americhelydia</taxon>
        <taxon>Chelonioidea</taxon>
        <taxon>Cheloniidae</taxon>
        <taxon>Chelonia</taxon>
    </lineage>
</organism>
<evidence type="ECO:0000256" key="3">
    <source>
        <dbReference type="SAM" id="MobiDB-lite"/>
    </source>
</evidence>
<sequence length="538" mass="61318">MGAVGSGGPAHPSARAIFRSPHWPGTANHGQWELRSAEPADSADPPSSADVNQHNSIEPFHSQWNYTPRLTAVLYPGNYSCTTCAAYYGLHFIKDHFVLSTNGTRRELFVGSLGTIIIKCKDLRIIQLDIPGMEECLNIASSIEALSTLDSVTLMYPFFYRPMFEVVEDGWHSFLPEREFELLSSVVMMRSSQPLTGTNGRRCKEDAALINATLRAGKRGYIIDTRSLNVAQQARAKGGGFEQEVQYPQWRRIHKSVERYNILQESLIKLVEACNDQSHNMDRWLSKLEASNWLTHIKEILTAACLAAQCIDREGASVLVHGTEGTDSTLQITSLAQIILDPKCRTIRGFEALVEREWLQAGHPFQQRCAQSAYSNSRQKWESPVFFLFLDCVWQILRQFPCSFEFNEHFLIMLFEHAYASQFGTFLGNNESERCKLKLPQKTLSLWSWVNRPQELSKFKNPLFEANSLVIWPSVAPQSLQLWEGVFLRWNRSSKFLDEAYEEMNNIIEYNKELQAKVNALRRQLAELETDDGMQESS</sequence>
<evidence type="ECO:0000256" key="2">
    <source>
        <dbReference type="SAM" id="Coils"/>
    </source>
</evidence>
<protein>
    <submittedName>
        <fullName evidence="5">Myotubularin-related protein 9</fullName>
    </submittedName>
</protein>
<dbReference type="Proteomes" id="UP000031443">
    <property type="component" value="Unassembled WGS sequence"/>
</dbReference>
<dbReference type="PANTHER" id="PTHR10807">
    <property type="entry name" value="MYOTUBULARIN-RELATED"/>
    <property type="match status" value="1"/>
</dbReference>